<dbReference type="InterPro" id="IPR032508">
    <property type="entry name" value="FecR_C"/>
</dbReference>
<dbReference type="Gene3D" id="3.55.50.30">
    <property type="match status" value="1"/>
</dbReference>
<feature type="domain" description="Protein FecR C-terminal" evidence="3">
    <location>
        <begin position="260"/>
        <end position="327"/>
    </location>
</feature>
<dbReference type="AlphaFoldDB" id="A0A5S5DV39"/>
<evidence type="ECO:0000313" key="5">
    <source>
        <dbReference type="Proteomes" id="UP000323136"/>
    </source>
</evidence>
<dbReference type="Pfam" id="PF16344">
    <property type="entry name" value="FecR_C"/>
    <property type="match status" value="1"/>
</dbReference>
<keyword evidence="1" id="KW-1133">Transmembrane helix</keyword>
<dbReference type="EMBL" id="VNIA01000002">
    <property type="protein sequence ID" value="TYP98916.1"/>
    <property type="molecule type" value="Genomic_DNA"/>
</dbReference>
<dbReference type="Proteomes" id="UP000323136">
    <property type="component" value="Unassembled WGS sequence"/>
</dbReference>
<feature type="domain" description="FecR protein" evidence="2">
    <location>
        <begin position="123"/>
        <end position="214"/>
    </location>
</feature>
<dbReference type="PANTHER" id="PTHR30273:SF2">
    <property type="entry name" value="PROTEIN FECR"/>
    <property type="match status" value="1"/>
</dbReference>
<sequence length="331" mass="37994">MKKNTYNSIHDFLNDTSFSNWALNKQLSDVTFWNYWLENNPDKKQIANEAKDILLGIKFKPTPVSEDKINFEWNKLEAKIKASKNQQIDNKKNNYKTWIGLAASILLLLSISIYFFTKPNMITYKTAYGEVLDLKLKDGSLVTLNSNSSISYNEKETRKVWLKGEAFFTVDKKEVSNAKFWVITNDLEVEVYGTLFNVNAKKQKTQVYLEEGNIWLSLKNGTSKKMKPGNFIVYSAEQDKILEEKKSILGTEQTSWKDGKLIFNNYSLDKALSKVTETYGCEVVYENSESKNILITGAVPTTNIDICLKAIEKSTNVRIIKENTKLVVYNK</sequence>
<dbReference type="PIRSF" id="PIRSF018266">
    <property type="entry name" value="FecR"/>
    <property type="match status" value="1"/>
</dbReference>
<feature type="transmembrane region" description="Helical" evidence="1">
    <location>
        <begin position="98"/>
        <end position="116"/>
    </location>
</feature>
<name>A0A5S5DV39_9FLAO</name>
<organism evidence="4 5">
    <name type="scientific">Tenacibaculum adriaticum</name>
    <dbReference type="NCBI Taxonomy" id="413713"/>
    <lineage>
        <taxon>Bacteria</taxon>
        <taxon>Pseudomonadati</taxon>
        <taxon>Bacteroidota</taxon>
        <taxon>Flavobacteriia</taxon>
        <taxon>Flavobacteriales</taxon>
        <taxon>Flavobacteriaceae</taxon>
        <taxon>Tenacibaculum</taxon>
    </lineage>
</organism>
<evidence type="ECO:0000259" key="3">
    <source>
        <dbReference type="Pfam" id="PF16344"/>
    </source>
</evidence>
<dbReference type="PANTHER" id="PTHR30273">
    <property type="entry name" value="PERIPLASMIC SIGNAL SENSOR AND SIGMA FACTOR ACTIVATOR FECR-RELATED"/>
    <property type="match status" value="1"/>
</dbReference>
<comment type="caution">
    <text evidence="4">The sequence shown here is derived from an EMBL/GenBank/DDBJ whole genome shotgun (WGS) entry which is preliminary data.</text>
</comment>
<protein>
    <submittedName>
        <fullName evidence="4">FecR family protein</fullName>
    </submittedName>
</protein>
<dbReference type="Pfam" id="PF04773">
    <property type="entry name" value="FecR"/>
    <property type="match status" value="1"/>
</dbReference>
<dbReference type="RefSeq" id="WP_148869719.1">
    <property type="nucleotide sequence ID" value="NZ_VNIA01000002.1"/>
</dbReference>
<keyword evidence="1" id="KW-0472">Membrane</keyword>
<evidence type="ECO:0000313" key="4">
    <source>
        <dbReference type="EMBL" id="TYP98916.1"/>
    </source>
</evidence>
<keyword evidence="1" id="KW-0812">Transmembrane</keyword>
<accession>A0A5S5DV39</accession>
<keyword evidence="5" id="KW-1185">Reference proteome</keyword>
<dbReference type="InterPro" id="IPR006860">
    <property type="entry name" value="FecR"/>
</dbReference>
<evidence type="ECO:0000256" key="1">
    <source>
        <dbReference type="SAM" id="Phobius"/>
    </source>
</evidence>
<dbReference type="OrthoDB" id="645173at2"/>
<reference evidence="4 5" key="1">
    <citation type="submission" date="2019-07" db="EMBL/GenBank/DDBJ databases">
        <title>Genomic Encyclopedia of Type Strains, Phase IV (KMG-IV): sequencing the most valuable type-strain genomes for metagenomic binning, comparative biology and taxonomic classification.</title>
        <authorList>
            <person name="Goeker M."/>
        </authorList>
    </citation>
    <scope>NUCLEOTIDE SEQUENCE [LARGE SCALE GENOMIC DNA]</scope>
    <source>
        <strain evidence="4 5">DSM 18961</strain>
    </source>
</reference>
<evidence type="ECO:0000259" key="2">
    <source>
        <dbReference type="Pfam" id="PF04773"/>
    </source>
</evidence>
<proteinExistence type="predicted"/>
<dbReference type="Gene3D" id="2.60.120.1440">
    <property type="match status" value="1"/>
</dbReference>
<dbReference type="GO" id="GO:0016989">
    <property type="term" value="F:sigma factor antagonist activity"/>
    <property type="evidence" value="ECO:0007669"/>
    <property type="project" value="TreeGrafter"/>
</dbReference>
<dbReference type="InterPro" id="IPR012373">
    <property type="entry name" value="Ferrdict_sens_TM"/>
</dbReference>
<gene>
    <name evidence="4" type="ORF">C7447_102234</name>
</gene>